<reference evidence="7 8" key="1">
    <citation type="submission" date="2018-06" db="EMBL/GenBank/DDBJ databases">
        <title>Extensive metabolic versatility and redundancy in microbially diverse, dynamic hydrothermal sediments.</title>
        <authorList>
            <person name="Dombrowski N."/>
            <person name="Teske A."/>
            <person name="Baker B.J."/>
        </authorList>
    </citation>
    <scope>NUCLEOTIDE SEQUENCE [LARGE SCALE GENOMIC DNA]</scope>
    <source>
        <strain evidence="7">B19_G9</strain>
    </source>
</reference>
<organism evidence="7 8">
    <name type="scientific">Aerophobetes bacterium</name>
    <dbReference type="NCBI Taxonomy" id="2030807"/>
    <lineage>
        <taxon>Bacteria</taxon>
        <taxon>Candidatus Aerophobota</taxon>
    </lineage>
</organism>
<gene>
    <name evidence="7" type="ORF">DRI96_03790</name>
</gene>
<dbReference type="InterPro" id="IPR002123">
    <property type="entry name" value="Plipid/glycerol_acylTrfase"/>
</dbReference>
<keyword evidence="2 4" id="KW-0808">Transferase</keyword>
<evidence type="ECO:0000313" key="8">
    <source>
        <dbReference type="Proteomes" id="UP000267654"/>
    </source>
</evidence>
<name>A0A662DBS2_UNCAE</name>
<protein>
    <recommendedName>
        <fullName evidence="4">1-acyl-sn-glycerol-3-phosphate acyltransferase</fullName>
        <ecNumber evidence="4">2.3.1.51</ecNumber>
    </recommendedName>
</protein>
<dbReference type="PANTHER" id="PTHR10434:SF40">
    <property type="entry name" value="1-ACYL-SN-GLYCEROL-3-PHOSPHATE ACYLTRANSFERASE"/>
    <property type="match status" value="1"/>
</dbReference>
<dbReference type="Proteomes" id="UP000267654">
    <property type="component" value="Unassembled WGS sequence"/>
</dbReference>
<comment type="catalytic activity">
    <reaction evidence="4">
        <text>a 1-acyl-sn-glycero-3-phosphate + an acyl-CoA = a 1,2-diacyl-sn-glycero-3-phosphate + CoA</text>
        <dbReference type="Rhea" id="RHEA:19709"/>
        <dbReference type="ChEBI" id="CHEBI:57287"/>
        <dbReference type="ChEBI" id="CHEBI:57970"/>
        <dbReference type="ChEBI" id="CHEBI:58342"/>
        <dbReference type="ChEBI" id="CHEBI:58608"/>
        <dbReference type="EC" id="2.3.1.51"/>
    </reaction>
</comment>
<evidence type="ECO:0000256" key="4">
    <source>
        <dbReference type="RuleBase" id="RU361267"/>
    </source>
</evidence>
<dbReference type="InterPro" id="IPR004552">
    <property type="entry name" value="AGP_acyltrans"/>
</dbReference>
<keyword evidence="4" id="KW-0443">Lipid metabolism</keyword>
<keyword evidence="5" id="KW-0472">Membrane</keyword>
<comment type="caution">
    <text evidence="7">The sequence shown here is derived from an EMBL/GenBank/DDBJ whole genome shotgun (WGS) entry which is preliminary data.</text>
</comment>
<dbReference type="NCBIfam" id="TIGR00530">
    <property type="entry name" value="AGP_acyltrn"/>
    <property type="match status" value="1"/>
</dbReference>
<dbReference type="AlphaFoldDB" id="A0A662DBS2"/>
<evidence type="ECO:0000259" key="6">
    <source>
        <dbReference type="SMART" id="SM00563"/>
    </source>
</evidence>
<dbReference type="PANTHER" id="PTHR10434">
    <property type="entry name" value="1-ACYL-SN-GLYCEROL-3-PHOSPHATE ACYLTRANSFERASE"/>
    <property type="match status" value="1"/>
</dbReference>
<keyword evidence="3 4" id="KW-0012">Acyltransferase</keyword>
<dbReference type="EC" id="2.3.1.51" evidence="4"/>
<keyword evidence="5" id="KW-0812">Transmembrane</keyword>
<dbReference type="SMART" id="SM00563">
    <property type="entry name" value="PlsC"/>
    <property type="match status" value="1"/>
</dbReference>
<dbReference type="GO" id="GO:0003841">
    <property type="term" value="F:1-acylglycerol-3-phosphate O-acyltransferase activity"/>
    <property type="evidence" value="ECO:0007669"/>
    <property type="project" value="UniProtKB-UniRule"/>
</dbReference>
<feature type="domain" description="Phospholipid/glycerol acyltransferase" evidence="6">
    <location>
        <begin position="39"/>
        <end position="151"/>
    </location>
</feature>
<evidence type="ECO:0000256" key="5">
    <source>
        <dbReference type="SAM" id="Phobius"/>
    </source>
</evidence>
<comment type="domain">
    <text evidence="4">The HXXXXD motif is essential for acyltransferase activity and may constitute the binding site for the phosphate moiety of the glycerol-3-phosphate.</text>
</comment>
<dbReference type="CDD" id="cd07989">
    <property type="entry name" value="LPLAT_AGPAT-like"/>
    <property type="match status" value="1"/>
</dbReference>
<keyword evidence="5" id="KW-1133">Transmembrane helix</keyword>
<keyword evidence="4" id="KW-0594">Phospholipid biosynthesis</keyword>
<evidence type="ECO:0000313" key="7">
    <source>
        <dbReference type="EMBL" id="RLE12925.1"/>
    </source>
</evidence>
<comment type="similarity">
    <text evidence="1 4">Belongs to the 1-acyl-sn-glycerol-3-phosphate acyltransferase family.</text>
</comment>
<evidence type="ECO:0000256" key="1">
    <source>
        <dbReference type="ARBA" id="ARBA00008655"/>
    </source>
</evidence>
<keyword evidence="4" id="KW-1208">Phospholipid metabolism</keyword>
<feature type="transmembrane region" description="Helical" evidence="5">
    <location>
        <begin position="6"/>
        <end position="25"/>
    </location>
</feature>
<keyword evidence="4" id="KW-0444">Lipid biosynthesis</keyword>
<dbReference type="EMBL" id="QMQB01000122">
    <property type="protein sequence ID" value="RLE12925.1"/>
    <property type="molecule type" value="Genomic_DNA"/>
</dbReference>
<dbReference type="GO" id="GO:0016020">
    <property type="term" value="C:membrane"/>
    <property type="evidence" value="ECO:0007669"/>
    <property type="project" value="InterPro"/>
</dbReference>
<dbReference type="GO" id="GO:0006654">
    <property type="term" value="P:phosphatidic acid biosynthetic process"/>
    <property type="evidence" value="ECO:0007669"/>
    <property type="project" value="TreeGrafter"/>
</dbReference>
<sequence length="206" mass="23582">MKETPWWYLFLWGIGFLLFKIFFSLKIEGDRKILKKGAAIIVANHRSYLDPVVLALLVPRRMNFMAKEELFQNTIFGWLITRLGAFPLKRDRLDKKAYQRAIEVIKEKKLLALFPEGTRSRSGKLGNFKEGSIRIALHLKVPIVPVVIRGTGKALPAGARFIKLGKIRLKVGRPILPDSFSGEKEERIKSILRILREEMIGMGANR</sequence>
<evidence type="ECO:0000256" key="3">
    <source>
        <dbReference type="ARBA" id="ARBA00023315"/>
    </source>
</evidence>
<evidence type="ECO:0000256" key="2">
    <source>
        <dbReference type="ARBA" id="ARBA00022679"/>
    </source>
</evidence>
<proteinExistence type="inferred from homology"/>
<dbReference type="SUPFAM" id="SSF69593">
    <property type="entry name" value="Glycerol-3-phosphate (1)-acyltransferase"/>
    <property type="match status" value="1"/>
</dbReference>
<accession>A0A662DBS2</accession>
<dbReference type="Pfam" id="PF01553">
    <property type="entry name" value="Acyltransferase"/>
    <property type="match status" value="1"/>
</dbReference>